<dbReference type="EMBL" id="CAJPUY010000003">
    <property type="protein sequence ID" value="CAG2132114.1"/>
    <property type="molecule type" value="Genomic_DNA"/>
</dbReference>
<dbReference type="PANTHER" id="PTHR47894:SF4">
    <property type="entry name" value="HTH-TYPE TRANSCRIPTIONAL REGULATOR GADX"/>
    <property type="match status" value="1"/>
</dbReference>
<dbReference type="RefSeq" id="WP_211945978.1">
    <property type="nucleotide sequence ID" value="NZ_CAJPUY010000003.1"/>
</dbReference>
<protein>
    <submittedName>
        <fullName evidence="5">HTH-type transcriptional regulator VirS</fullName>
    </submittedName>
</protein>
<dbReference type="SMART" id="SM00342">
    <property type="entry name" value="HTH_ARAC"/>
    <property type="match status" value="1"/>
</dbReference>
<accession>A0A916IRX2</accession>
<dbReference type="Proteomes" id="UP000672934">
    <property type="component" value="Unassembled WGS sequence"/>
</dbReference>
<comment type="caution">
    <text evidence="5">The sequence shown here is derived from an EMBL/GenBank/DDBJ whole genome shotgun (WGS) entry which is preliminary data.</text>
</comment>
<evidence type="ECO:0000256" key="3">
    <source>
        <dbReference type="ARBA" id="ARBA00023163"/>
    </source>
</evidence>
<keyword evidence="3" id="KW-0804">Transcription</keyword>
<dbReference type="SUPFAM" id="SSF46689">
    <property type="entry name" value="Homeodomain-like"/>
    <property type="match status" value="1"/>
</dbReference>
<keyword evidence="1" id="KW-0805">Transcription regulation</keyword>
<gene>
    <name evidence="5" type="primary">virS_3</name>
    <name evidence="5" type="ORF">LMG31506_00969</name>
</gene>
<dbReference type="Pfam" id="PF12625">
    <property type="entry name" value="Arabinose_bd"/>
    <property type="match status" value="1"/>
</dbReference>
<evidence type="ECO:0000313" key="6">
    <source>
        <dbReference type="Proteomes" id="UP000672934"/>
    </source>
</evidence>
<sequence length="349" mass="38282">MTTQVRAAALTGYFDVASQLGLDTEPILRAAGVSRALLDDPDQRIPVTTVMTLLDEAARASGCQTFGLRMAATRQLADLGAISLLLMHQATLRDALRTLIRYRSLMNESLAMLVEDAGTTVIVREEIVLEDAAVSRQAIELATGTLHRACSVLLGLQWNPHSVHFTHDAPADLQLHQRMFGCKLKFHSEFNGIACAATDFDHPNPIADPMMAEYARRCLEAQSVTSATSCVLEVRKAIYLLLPMGHASIEQVARGLEVEVRTLQRRLKSAGTVFSHQVNDVRRELVVRYLVSGGHLLAEVAELLGFSMPSSFTRWFSAEFGVAPSQWRQRLAHADATAGGRRAVCLRHG</sequence>
<proteinExistence type="predicted"/>
<keyword evidence="2" id="KW-0238">DNA-binding</keyword>
<dbReference type="InterPro" id="IPR032687">
    <property type="entry name" value="AraC-type_N"/>
</dbReference>
<dbReference type="InterPro" id="IPR009057">
    <property type="entry name" value="Homeodomain-like_sf"/>
</dbReference>
<feature type="domain" description="HTH araC/xylS-type" evidence="4">
    <location>
        <begin position="232"/>
        <end position="330"/>
    </location>
</feature>
<evidence type="ECO:0000256" key="1">
    <source>
        <dbReference type="ARBA" id="ARBA00023015"/>
    </source>
</evidence>
<evidence type="ECO:0000259" key="4">
    <source>
        <dbReference type="PROSITE" id="PS01124"/>
    </source>
</evidence>
<dbReference type="Pfam" id="PF12833">
    <property type="entry name" value="HTH_18"/>
    <property type="match status" value="1"/>
</dbReference>
<organism evidence="5 6">
    <name type="scientific">Cupriavidus yeoncheonensis</name>
    <dbReference type="NCBI Taxonomy" id="1462994"/>
    <lineage>
        <taxon>Bacteria</taxon>
        <taxon>Pseudomonadati</taxon>
        <taxon>Pseudomonadota</taxon>
        <taxon>Betaproteobacteria</taxon>
        <taxon>Burkholderiales</taxon>
        <taxon>Burkholderiaceae</taxon>
        <taxon>Cupriavidus</taxon>
    </lineage>
</organism>
<dbReference type="PANTHER" id="PTHR47894">
    <property type="entry name" value="HTH-TYPE TRANSCRIPTIONAL REGULATOR GADX"/>
    <property type="match status" value="1"/>
</dbReference>
<dbReference type="GO" id="GO:0003700">
    <property type="term" value="F:DNA-binding transcription factor activity"/>
    <property type="evidence" value="ECO:0007669"/>
    <property type="project" value="InterPro"/>
</dbReference>
<evidence type="ECO:0000256" key="2">
    <source>
        <dbReference type="ARBA" id="ARBA00023125"/>
    </source>
</evidence>
<keyword evidence="6" id="KW-1185">Reference proteome</keyword>
<dbReference type="PROSITE" id="PS01124">
    <property type="entry name" value="HTH_ARAC_FAMILY_2"/>
    <property type="match status" value="1"/>
</dbReference>
<dbReference type="GO" id="GO:0005829">
    <property type="term" value="C:cytosol"/>
    <property type="evidence" value="ECO:0007669"/>
    <property type="project" value="TreeGrafter"/>
</dbReference>
<evidence type="ECO:0000313" key="5">
    <source>
        <dbReference type="EMBL" id="CAG2132114.1"/>
    </source>
</evidence>
<dbReference type="Gene3D" id="1.10.10.60">
    <property type="entry name" value="Homeodomain-like"/>
    <property type="match status" value="1"/>
</dbReference>
<dbReference type="GO" id="GO:0000976">
    <property type="term" value="F:transcription cis-regulatory region binding"/>
    <property type="evidence" value="ECO:0007669"/>
    <property type="project" value="TreeGrafter"/>
</dbReference>
<name>A0A916IRX2_9BURK</name>
<reference evidence="5" key="1">
    <citation type="submission" date="2021-03" db="EMBL/GenBank/DDBJ databases">
        <authorList>
            <person name="Peeters C."/>
        </authorList>
    </citation>
    <scope>NUCLEOTIDE SEQUENCE</scope>
    <source>
        <strain evidence="5">LMG 31506</strain>
    </source>
</reference>
<dbReference type="InterPro" id="IPR018060">
    <property type="entry name" value="HTH_AraC"/>
</dbReference>
<dbReference type="AlphaFoldDB" id="A0A916IRX2"/>